<dbReference type="Gene3D" id="1.20.1250.20">
    <property type="entry name" value="MFS general substrate transporter like domains"/>
    <property type="match status" value="1"/>
</dbReference>
<dbReference type="Proteomes" id="UP000199110">
    <property type="component" value="Unassembled WGS sequence"/>
</dbReference>
<dbReference type="OrthoDB" id="145388at2"/>
<evidence type="ECO:0000313" key="9">
    <source>
        <dbReference type="EMBL" id="SFJ80254.1"/>
    </source>
</evidence>
<dbReference type="GO" id="GO:0022857">
    <property type="term" value="F:transmembrane transporter activity"/>
    <property type="evidence" value="ECO:0007669"/>
    <property type="project" value="InterPro"/>
</dbReference>
<dbReference type="PANTHER" id="PTHR23513">
    <property type="entry name" value="INTEGRAL MEMBRANE EFFLUX PROTEIN-RELATED"/>
    <property type="match status" value="1"/>
</dbReference>
<evidence type="ECO:0000256" key="7">
    <source>
        <dbReference type="SAM" id="Phobius"/>
    </source>
</evidence>
<feature type="transmembrane region" description="Helical" evidence="7">
    <location>
        <begin position="45"/>
        <end position="63"/>
    </location>
</feature>
<feature type="transmembrane region" description="Helical" evidence="7">
    <location>
        <begin position="107"/>
        <end position="126"/>
    </location>
</feature>
<evidence type="ECO:0000256" key="2">
    <source>
        <dbReference type="ARBA" id="ARBA00022448"/>
    </source>
</evidence>
<dbReference type="SUPFAM" id="SSF103473">
    <property type="entry name" value="MFS general substrate transporter"/>
    <property type="match status" value="1"/>
</dbReference>
<dbReference type="CDD" id="cd06173">
    <property type="entry name" value="MFS_MefA_like"/>
    <property type="match status" value="1"/>
</dbReference>
<dbReference type="RefSeq" id="WP_092784562.1">
    <property type="nucleotide sequence ID" value="NZ_FORA01000007.1"/>
</dbReference>
<dbReference type="AlphaFoldDB" id="A0A1I3U9S0"/>
<organism evidence="9 10">
    <name type="scientific">Jannaschia pohangensis</name>
    <dbReference type="NCBI Taxonomy" id="390807"/>
    <lineage>
        <taxon>Bacteria</taxon>
        <taxon>Pseudomonadati</taxon>
        <taxon>Pseudomonadota</taxon>
        <taxon>Alphaproteobacteria</taxon>
        <taxon>Rhodobacterales</taxon>
        <taxon>Roseobacteraceae</taxon>
        <taxon>Jannaschia</taxon>
    </lineage>
</organism>
<feature type="transmembrane region" description="Helical" evidence="7">
    <location>
        <begin position="254"/>
        <end position="280"/>
    </location>
</feature>
<accession>A0A1I3U9S0</accession>
<feature type="transmembrane region" description="Helical" evidence="7">
    <location>
        <begin position="186"/>
        <end position="204"/>
    </location>
</feature>
<keyword evidence="10" id="KW-1185">Reference proteome</keyword>
<feature type="transmembrane region" description="Helical" evidence="7">
    <location>
        <begin position="161"/>
        <end position="180"/>
    </location>
</feature>
<protein>
    <submittedName>
        <fullName evidence="9">MFS-type transporter involved in bile tolerance, Atg22 family</fullName>
    </submittedName>
</protein>
<dbReference type="PANTHER" id="PTHR23513:SF11">
    <property type="entry name" value="STAPHYLOFERRIN A TRANSPORTER"/>
    <property type="match status" value="1"/>
</dbReference>
<reference evidence="9 10" key="1">
    <citation type="submission" date="2016-10" db="EMBL/GenBank/DDBJ databases">
        <authorList>
            <person name="de Groot N.N."/>
        </authorList>
    </citation>
    <scope>NUCLEOTIDE SEQUENCE [LARGE SCALE GENOMIC DNA]</scope>
    <source>
        <strain evidence="9 10">DSM 19073</strain>
    </source>
</reference>
<evidence type="ECO:0000256" key="3">
    <source>
        <dbReference type="ARBA" id="ARBA00022475"/>
    </source>
</evidence>
<dbReference type="EMBL" id="FORA01000007">
    <property type="protein sequence ID" value="SFJ80254.1"/>
    <property type="molecule type" value="Genomic_DNA"/>
</dbReference>
<feature type="transmembrane region" description="Helical" evidence="7">
    <location>
        <begin position="83"/>
        <end position="101"/>
    </location>
</feature>
<evidence type="ECO:0000256" key="5">
    <source>
        <dbReference type="ARBA" id="ARBA00022989"/>
    </source>
</evidence>
<keyword evidence="3" id="KW-1003">Cell membrane</keyword>
<feature type="transmembrane region" description="Helical" evidence="7">
    <location>
        <begin position="292"/>
        <end position="310"/>
    </location>
</feature>
<evidence type="ECO:0000259" key="8">
    <source>
        <dbReference type="PROSITE" id="PS50850"/>
    </source>
</evidence>
<evidence type="ECO:0000313" key="10">
    <source>
        <dbReference type="Proteomes" id="UP000199110"/>
    </source>
</evidence>
<keyword evidence="2" id="KW-0813">Transport</keyword>
<sequence length="417" mass="44385">MSLMLLRENRNYRWLMSASAVSNLGDGVSMLAFPWLASLITRDPFLISLTAMAGRLPWFLFTLPAGVWTDRVDRRKLMIRADLFRFAVTLGVVFLVLAAPPPVASPGMAIAALCAVAFLLGSAEVLRDNAAQTVLPSVVRAADLEAANGQMWTVERVTGHFIGPPLAGLLIAMALPVPFAFDAATFALAATCVWLMVIPARIAPARRSFRVELREGLAWIWGHVLIWRLAIMLGVINACSMASLTMLVLFSQDILGLGAVGHGLLLTAGAVGGVAGGLLAPGVARRWGPTRSLRVSLVAFACAYALIGVAKAPWVVALALAAEAGFGMLWNVVTVSFRQRTIPDALLGRVNSVYRFFGWGMMPLGAIAGGLLVSTFEPTLGRETALRLPYLIGGGIVAGLAVVGYLILRMPDADNKP</sequence>
<dbReference type="GO" id="GO:0005886">
    <property type="term" value="C:plasma membrane"/>
    <property type="evidence" value="ECO:0007669"/>
    <property type="project" value="UniProtKB-SubCell"/>
</dbReference>
<feature type="transmembrane region" description="Helical" evidence="7">
    <location>
        <begin position="388"/>
        <end position="408"/>
    </location>
</feature>
<evidence type="ECO:0000256" key="1">
    <source>
        <dbReference type="ARBA" id="ARBA00004651"/>
    </source>
</evidence>
<dbReference type="PROSITE" id="PS50850">
    <property type="entry name" value="MFS"/>
    <property type="match status" value="1"/>
</dbReference>
<comment type="subcellular location">
    <subcellularLocation>
        <location evidence="1">Cell membrane</location>
        <topology evidence="1">Multi-pass membrane protein</topology>
    </subcellularLocation>
</comment>
<dbReference type="Pfam" id="PF05977">
    <property type="entry name" value="MFS_3"/>
    <property type="match status" value="1"/>
</dbReference>
<feature type="transmembrane region" description="Helical" evidence="7">
    <location>
        <begin position="225"/>
        <end position="248"/>
    </location>
</feature>
<dbReference type="STRING" id="390807.SAMN04488095_3702"/>
<evidence type="ECO:0000256" key="6">
    <source>
        <dbReference type="ARBA" id="ARBA00023136"/>
    </source>
</evidence>
<evidence type="ECO:0000256" key="4">
    <source>
        <dbReference type="ARBA" id="ARBA00022692"/>
    </source>
</evidence>
<feature type="transmembrane region" description="Helical" evidence="7">
    <location>
        <begin position="316"/>
        <end position="335"/>
    </location>
</feature>
<feature type="domain" description="Major facilitator superfamily (MFS) profile" evidence="8">
    <location>
        <begin position="226"/>
        <end position="417"/>
    </location>
</feature>
<proteinExistence type="predicted"/>
<dbReference type="InterPro" id="IPR020846">
    <property type="entry name" value="MFS_dom"/>
</dbReference>
<keyword evidence="5 7" id="KW-1133">Transmembrane helix</keyword>
<dbReference type="InterPro" id="IPR036259">
    <property type="entry name" value="MFS_trans_sf"/>
</dbReference>
<feature type="transmembrane region" description="Helical" evidence="7">
    <location>
        <begin position="356"/>
        <end position="376"/>
    </location>
</feature>
<gene>
    <name evidence="9" type="ORF">SAMN04488095_3702</name>
</gene>
<keyword evidence="6 7" id="KW-0472">Membrane</keyword>
<feature type="transmembrane region" description="Helical" evidence="7">
    <location>
        <begin position="12"/>
        <end position="33"/>
    </location>
</feature>
<dbReference type="InterPro" id="IPR010290">
    <property type="entry name" value="TM_effector"/>
</dbReference>
<name>A0A1I3U9S0_9RHOB</name>
<keyword evidence="4 7" id="KW-0812">Transmembrane</keyword>